<evidence type="ECO:0000313" key="1">
    <source>
        <dbReference type="EMBL" id="KAK1859472.1"/>
    </source>
</evidence>
<protein>
    <submittedName>
        <fullName evidence="1">Uncharacterized protein</fullName>
    </submittedName>
</protein>
<reference evidence="1" key="1">
    <citation type="submission" date="2019-11" db="EMBL/GenBank/DDBJ databases">
        <title>Nori genome reveals adaptations in red seaweeds to the harsh intertidal environment.</title>
        <authorList>
            <person name="Wang D."/>
            <person name="Mao Y."/>
        </authorList>
    </citation>
    <scope>NUCLEOTIDE SEQUENCE</scope>
    <source>
        <tissue evidence="1">Gametophyte</tissue>
    </source>
</reference>
<gene>
    <name evidence="1" type="ORF">I4F81_002068</name>
</gene>
<name>A0ACC3BNI7_PYRYE</name>
<comment type="caution">
    <text evidence="1">The sequence shown here is derived from an EMBL/GenBank/DDBJ whole genome shotgun (WGS) entry which is preliminary data.</text>
</comment>
<dbReference type="EMBL" id="CM020618">
    <property type="protein sequence ID" value="KAK1859472.1"/>
    <property type="molecule type" value="Genomic_DNA"/>
</dbReference>
<organism evidence="1 2">
    <name type="scientific">Pyropia yezoensis</name>
    <name type="common">Susabi-nori</name>
    <name type="synonym">Porphyra yezoensis</name>
    <dbReference type="NCBI Taxonomy" id="2788"/>
    <lineage>
        <taxon>Eukaryota</taxon>
        <taxon>Rhodophyta</taxon>
        <taxon>Bangiophyceae</taxon>
        <taxon>Bangiales</taxon>
        <taxon>Bangiaceae</taxon>
        <taxon>Pyropia</taxon>
    </lineage>
</organism>
<proteinExistence type="predicted"/>
<accession>A0ACC3BNI7</accession>
<dbReference type="Proteomes" id="UP000798662">
    <property type="component" value="Chromosome 1"/>
</dbReference>
<keyword evidence="2" id="KW-1185">Reference proteome</keyword>
<evidence type="ECO:0000313" key="2">
    <source>
        <dbReference type="Proteomes" id="UP000798662"/>
    </source>
</evidence>
<sequence length="502" mass="51647">MEVETDPASPRLTLPPAGPVAPPPIRQLPPEVVNLIAAGEVVTRPSAALKELLENALDAGAASISVTTRGGGAKALTVVDDGCGVPVSDFPLLCARHATSKLSSADDLSSIGTFGFRGEALAALSTVGRVAITSKTRGSPLAYRASYAGGAITPAGTPPVALAGAVGTAVVVEDLFYNLPARARAARPAGEEYRACVEVVGRYALRYAGVAFAVRKEEGGGGGGGGGGVPDVRTVVGATLRDNVRAVFGAAVERELLPWSFRAGGVTGDGLASNAGYRARKAVFITFINGRLVECGPLRRAVDAAYAGVLPTGARPWVYVSLTMPPEILDVNVHPTKKERKRGAEVVAGAPPPRAAPNRLVRTDAANPAGALDAAALREHVFVGVASRAAAIVQHRTRLLLVDIPALVTELVYQQLLVRFADTDAAVLVPPPPLAALVTAAWGGRATGARAPPLASAPTTAADAVALLSLRVGFEAPQAFASAGVVQEMTSLERLYRIFERC</sequence>